<reference evidence="1" key="1">
    <citation type="submission" date="2014-05" db="EMBL/GenBank/DDBJ databases">
        <authorList>
            <person name="Chronopoulou M."/>
        </authorList>
    </citation>
    <scope>NUCLEOTIDE SEQUENCE</scope>
    <source>
        <tissue evidence="1">Whole organism</tissue>
    </source>
</reference>
<evidence type="ECO:0000313" key="1">
    <source>
        <dbReference type="EMBL" id="CDW22215.1"/>
    </source>
</evidence>
<dbReference type="AlphaFoldDB" id="A0A0K2T8T0"/>
<name>A0A0K2T8T0_LEPSM</name>
<sequence length="82" mass="9369">MEKYQANLLFCISGCIASSIIKFYKIKDCECTTFLNSDKSITHGVKFSGEDRDLIKTLQDSVYRCNLKRVSHLLYLTTLHAS</sequence>
<proteinExistence type="predicted"/>
<protein>
    <submittedName>
        <fullName evidence="1">Uncharacterized protein</fullName>
    </submittedName>
</protein>
<dbReference type="EMBL" id="HACA01004854">
    <property type="protein sequence ID" value="CDW22215.1"/>
    <property type="molecule type" value="Transcribed_RNA"/>
</dbReference>
<accession>A0A0K2T8T0</accession>
<organism evidence="1">
    <name type="scientific">Lepeophtheirus salmonis</name>
    <name type="common">Salmon louse</name>
    <name type="synonym">Caligus salmonis</name>
    <dbReference type="NCBI Taxonomy" id="72036"/>
    <lineage>
        <taxon>Eukaryota</taxon>
        <taxon>Metazoa</taxon>
        <taxon>Ecdysozoa</taxon>
        <taxon>Arthropoda</taxon>
        <taxon>Crustacea</taxon>
        <taxon>Multicrustacea</taxon>
        <taxon>Hexanauplia</taxon>
        <taxon>Copepoda</taxon>
        <taxon>Siphonostomatoida</taxon>
        <taxon>Caligidae</taxon>
        <taxon>Lepeophtheirus</taxon>
    </lineage>
</organism>